<keyword evidence="5 12" id="KW-0812">Transmembrane</keyword>
<protein>
    <recommendedName>
        <fullName evidence="16">Sodium channel protein Nach</fullName>
    </recommendedName>
</protein>
<dbReference type="Gene3D" id="1.10.287.770">
    <property type="entry name" value="YojJ-like"/>
    <property type="match status" value="1"/>
</dbReference>
<evidence type="ECO:0000256" key="2">
    <source>
        <dbReference type="ARBA" id="ARBA00007193"/>
    </source>
</evidence>
<evidence type="ECO:0000313" key="14">
    <source>
        <dbReference type="EMBL" id="KAK5637987.1"/>
    </source>
</evidence>
<evidence type="ECO:0000256" key="6">
    <source>
        <dbReference type="ARBA" id="ARBA00022989"/>
    </source>
</evidence>
<keyword evidence="10 12" id="KW-0739">Sodium transport</keyword>
<dbReference type="PANTHER" id="PTHR11690:SF253">
    <property type="entry name" value="PICKPOCKET 18-RELATED"/>
    <property type="match status" value="1"/>
</dbReference>
<evidence type="ECO:0000256" key="3">
    <source>
        <dbReference type="ARBA" id="ARBA00022448"/>
    </source>
</evidence>
<dbReference type="Proteomes" id="UP001329430">
    <property type="component" value="Chromosome 10"/>
</dbReference>
<evidence type="ECO:0000313" key="15">
    <source>
        <dbReference type="Proteomes" id="UP001329430"/>
    </source>
</evidence>
<keyword evidence="9 13" id="KW-0472">Membrane</keyword>
<reference evidence="14 15" key="1">
    <citation type="journal article" date="2024" name="Insects">
        <title>An Improved Chromosome-Level Genome Assembly of the Firefly Pyrocoelia pectoralis.</title>
        <authorList>
            <person name="Fu X."/>
            <person name="Meyer-Rochow V.B."/>
            <person name="Ballantyne L."/>
            <person name="Zhu X."/>
        </authorList>
    </citation>
    <scope>NUCLEOTIDE SEQUENCE [LARGE SCALE GENOMIC DNA]</scope>
    <source>
        <strain evidence="14">XCY_ONT2</strain>
    </source>
</reference>
<dbReference type="GO" id="GO:0015280">
    <property type="term" value="F:ligand-gated sodium channel activity"/>
    <property type="evidence" value="ECO:0007669"/>
    <property type="project" value="TreeGrafter"/>
</dbReference>
<accession>A0AAN7ZBW2</accession>
<keyword evidence="7" id="KW-0915">Sodium</keyword>
<organism evidence="14 15">
    <name type="scientific">Pyrocoelia pectoralis</name>
    <dbReference type="NCBI Taxonomy" id="417401"/>
    <lineage>
        <taxon>Eukaryota</taxon>
        <taxon>Metazoa</taxon>
        <taxon>Ecdysozoa</taxon>
        <taxon>Arthropoda</taxon>
        <taxon>Hexapoda</taxon>
        <taxon>Insecta</taxon>
        <taxon>Pterygota</taxon>
        <taxon>Neoptera</taxon>
        <taxon>Endopterygota</taxon>
        <taxon>Coleoptera</taxon>
        <taxon>Polyphaga</taxon>
        <taxon>Elateriformia</taxon>
        <taxon>Elateroidea</taxon>
        <taxon>Lampyridae</taxon>
        <taxon>Lampyrinae</taxon>
        <taxon>Pyrocoelia</taxon>
    </lineage>
</organism>
<evidence type="ECO:0000256" key="5">
    <source>
        <dbReference type="ARBA" id="ARBA00022692"/>
    </source>
</evidence>
<dbReference type="EMBL" id="JAVRBK010000010">
    <property type="protein sequence ID" value="KAK5637987.1"/>
    <property type="molecule type" value="Genomic_DNA"/>
</dbReference>
<keyword evidence="8 12" id="KW-0406">Ion transport</keyword>
<proteinExistence type="inferred from homology"/>
<dbReference type="PANTHER" id="PTHR11690">
    <property type="entry name" value="AMILORIDE-SENSITIVE SODIUM CHANNEL-RELATED"/>
    <property type="match status" value="1"/>
</dbReference>
<name>A0AAN7ZBW2_9COLE</name>
<evidence type="ECO:0000256" key="8">
    <source>
        <dbReference type="ARBA" id="ARBA00023065"/>
    </source>
</evidence>
<evidence type="ECO:0000256" key="7">
    <source>
        <dbReference type="ARBA" id="ARBA00023053"/>
    </source>
</evidence>
<gene>
    <name evidence="14" type="ORF">RI129_012282</name>
</gene>
<dbReference type="InterPro" id="IPR001873">
    <property type="entry name" value="ENaC"/>
</dbReference>
<evidence type="ECO:0000256" key="10">
    <source>
        <dbReference type="ARBA" id="ARBA00023201"/>
    </source>
</evidence>
<comment type="similarity">
    <text evidence="2 12">Belongs to the amiloride-sensitive sodium channel (TC 1.A.6) family.</text>
</comment>
<keyword evidence="11 12" id="KW-0407">Ion channel</keyword>
<comment type="subcellular location">
    <subcellularLocation>
        <location evidence="1">Membrane</location>
        <topology evidence="1">Multi-pass membrane protein</topology>
    </subcellularLocation>
</comment>
<keyword evidence="3 12" id="KW-0813">Transport</keyword>
<evidence type="ECO:0000256" key="4">
    <source>
        <dbReference type="ARBA" id="ARBA00022461"/>
    </source>
</evidence>
<evidence type="ECO:0008006" key="16">
    <source>
        <dbReference type="Google" id="ProtNLM"/>
    </source>
</evidence>
<keyword evidence="15" id="KW-1185">Reference proteome</keyword>
<keyword evidence="4 12" id="KW-0894">Sodium channel</keyword>
<comment type="caution">
    <text evidence="14">The sequence shown here is derived from an EMBL/GenBank/DDBJ whole genome shotgun (WGS) entry which is preliminary data.</text>
</comment>
<evidence type="ECO:0000256" key="13">
    <source>
        <dbReference type="SAM" id="Phobius"/>
    </source>
</evidence>
<dbReference type="GO" id="GO:0005886">
    <property type="term" value="C:plasma membrane"/>
    <property type="evidence" value="ECO:0007669"/>
    <property type="project" value="TreeGrafter"/>
</dbReference>
<keyword evidence="6 13" id="KW-1133">Transmembrane helix</keyword>
<dbReference type="Gene3D" id="2.60.470.10">
    <property type="entry name" value="Acid-sensing ion channels like domains"/>
    <property type="match status" value="1"/>
</dbReference>
<evidence type="ECO:0000256" key="9">
    <source>
        <dbReference type="ARBA" id="ARBA00023136"/>
    </source>
</evidence>
<dbReference type="PRINTS" id="PR01078">
    <property type="entry name" value="AMINACHANNEL"/>
</dbReference>
<sequence length="431" mass="49353">MDDPVVTVLQNVDIPIRKIPFPGISICNLNQISRKKAEQYAKELALSSNSSFEEVLNIVKLFGKLYDYDSSVLADDHLLEVQSFLTIAGFDPYQTLKMLSPSCVDLISNCSWGGVEYNCTDLFSYEATMEGFCCIFNYTPLKRYRHLSDFTPRFTKLINDNFLRSTGKGLENGLSVTINHNTSDYFYPLLSSSGAIVEIFNPLDFPDMVSGNLQQRLVPIGDETFVRLSATATYAAEEVRKYSIHKRKCSFWDESKTHFGSHSTHSDCLLNCRMKSMIALCQCIPFMFANIFTGIDVPQCTFQDLPCLFKYQHKWERYYPFEYEGDDMEAEKQDSLICEYCVPNCRGIWYTVQTDSVELISGRNRPKNHSILNVFFSADSAKVFKFDVVYYWFEIVSNFGGMFGLTIGLSLISLIELLYFFTVRFYKACTA</sequence>
<evidence type="ECO:0000256" key="12">
    <source>
        <dbReference type="RuleBase" id="RU000679"/>
    </source>
</evidence>
<dbReference type="AlphaFoldDB" id="A0AAN7ZBW2"/>
<feature type="transmembrane region" description="Helical" evidence="13">
    <location>
        <begin position="399"/>
        <end position="421"/>
    </location>
</feature>
<evidence type="ECO:0000256" key="1">
    <source>
        <dbReference type="ARBA" id="ARBA00004141"/>
    </source>
</evidence>
<dbReference type="Pfam" id="PF00858">
    <property type="entry name" value="ASC"/>
    <property type="match status" value="1"/>
</dbReference>
<evidence type="ECO:0000256" key="11">
    <source>
        <dbReference type="ARBA" id="ARBA00023303"/>
    </source>
</evidence>